<dbReference type="GO" id="GO:0003779">
    <property type="term" value="F:actin binding"/>
    <property type="evidence" value="ECO:0007669"/>
    <property type="project" value="InterPro"/>
</dbReference>
<evidence type="ECO:0000256" key="1">
    <source>
        <dbReference type="ARBA" id="ARBA00023054"/>
    </source>
</evidence>
<name>A0AAV9B5K4_ACOGR</name>
<protein>
    <recommendedName>
        <fullName evidence="3">NAB domain-containing protein</fullName>
    </recommendedName>
</protein>
<feature type="coiled-coil region" evidence="2">
    <location>
        <begin position="107"/>
        <end position="141"/>
    </location>
</feature>
<evidence type="ECO:0000259" key="3">
    <source>
        <dbReference type="PROSITE" id="PS51774"/>
    </source>
</evidence>
<reference evidence="4" key="2">
    <citation type="submission" date="2023-06" db="EMBL/GenBank/DDBJ databases">
        <authorList>
            <person name="Ma L."/>
            <person name="Liu K.-W."/>
            <person name="Li Z."/>
            <person name="Hsiao Y.-Y."/>
            <person name="Qi Y."/>
            <person name="Fu T."/>
            <person name="Tang G."/>
            <person name="Zhang D."/>
            <person name="Sun W.-H."/>
            <person name="Liu D.-K."/>
            <person name="Li Y."/>
            <person name="Chen G.-Z."/>
            <person name="Liu X.-D."/>
            <person name="Liao X.-Y."/>
            <person name="Jiang Y.-T."/>
            <person name="Yu X."/>
            <person name="Hao Y."/>
            <person name="Huang J."/>
            <person name="Zhao X.-W."/>
            <person name="Ke S."/>
            <person name="Chen Y.-Y."/>
            <person name="Wu W.-L."/>
            <person name="Hsu J.-L."/>
            <person name="Lin Y.-F."/>
            <person name="Huang M.-D."/>
            <person name="Li C.-Y."/>
            <person name="Huang L."/>
            <person name="Wang Z.-W."/>
            <person name="Zhao X."/>
            <person name="Zhong W.-Y."/>
            <person name="Peng D.-H."/>
            <person name="Ahmad S."/>
            <person name="Lan S."/>
            <person name="Zhang J.-S."/>
            <person name="Tsai W.-C."/>
            <person name="Van De Peer Y."/>
            <person name="Liu Z.-J."/>
        </authorList>
    </citation>
    <scope>NUCLEOTIDE SEQUENCE</scope>
    <source>
        <strain evidence="4">SCP</strain>
        <tissue evidence="4">Leaves</tissue>
    </source>
</reference>
<dbReference type="PANTHER" id="PTHR31631">
    <property type="entry name" value="PROTEIN NETWORKED 2D"/>
    <property type="match status" value="1"/>
</dbReference>
<proteinExistence type="predicted"/>
<dbReference type="AlphaFoldDB" id="A0AAV9B5K4"/>
<gene>
    <name evidence="4" type="ORF">QJS04_geneDACA020911</name>
</gene>
<dbReference type="PROSITE" id="PS51774">
    <property type="entry name" value="NAB"/>
    <property type="match status" value="1"/>
</dbReference>
<keyword evidence="1 2" id="KW-0175">Coiled coil</keyword>
<feature type="domain" description="NAB" evidence="3">
    <location>
        <begin position="1"/>
        <end position="51"/>
    </location>
</feature>
<reference evidence="4" key="1">
    <citation type="journal article" date="2023" name="Nat. Commun.">
        <title>Diploid and tetraploid genomes of Acorus and the evolution of monocots.</title>
        <authorList>
            <person name="Ma L."/>
            <person name="Liu K.W."/>
            <person name="Li Z."/>
            <person name="Hsiao Y.Y."/>
            <person name="Qi Y."/>
            <person name="Fu T."/>
            <person name="Tang G.D."/>
            <person name="Zhang D."/>
            <person name="Sun W.H."/>
            <person name="Liu D.K."/>
            <person name="Li Y."/>
            <person name="Chen G.Z."/>
            <person name="Liu X.D."/>
            <person name="Liao X.Y."/>
            <person name="Jiang Y.T."/>
            <person name="Yu X."/>
            <person name="Hao Y."/>
            <person name="Huang J."/>
            <person name="Zhao X.W."/>
            <person name="Ke S."/>
            <person name="Chen Y.Y."/>
            <person name="Wu W.L."/>
            <person name="Hsu J.L."/>
            <person name="Lin Y.F."/>
            <person name="Huang M.D."/>
            <person name="Li C.Y."/>
            <person name="Huang L."/>
            <person name="Wang Z.W."/>
            <person name="Zhao X."/>
            <person name="Zhong W.Y."/>
            <person name="Peng D.H."/>
            <person name="Ahmad S."/>
            <person name="Lan S."/>
            <person name="Zhang J.S."/>
            <person name="Tsai W.C."/>
            <person name="Van de Peer Y."/>
            <person name="Liu Z.J."/>
        </authorList>
    </citation>
    <scope>NUCLEOTIDE SEQUENCE</scope>
    <source>
        <strain evidence="4">SCP</strain>
    </source>
</reference>
<sequence length="173" mass="20235">MLTLIQEDGDTFAQRAEMYYKRRPELVKMVEDLRRSYRSLAERYHQLKSEQPPLALRSNSSLSNASTKQHLHRSHILEAPELPKETSDTLAQLEFQVALLEDHLKQHGELIRRNEEKREIIRELRLEQQRMLEEIQALKSCTSRETVASGRRSNASHVSRLKGLFFGRLSVDK</sequence>
<comment type="caution">
    <text evidence="4">The sequence shown here is derived from an EMBL/GenBank/DDBJ whole genome shotgun (WGS) entry which is preliminary data.</text>
</comment>
<dbReference type="Pfam" id="PF07765">
    <property type="entry name" value="KIP1"/>
    <property type="match status" value="1"/>
</dbReference>
<evidence type="ECO:0000256" key="2">
    <source>
        <dbReference type="SAM" id="Coils"/>
    </source>
</evidence>
<dbReference type="Proteomes" id="UP001179952">
    <property type="component" value="Unassembled WGS sequence"/>
</dbReference>
<organism evidence="4 5">
    <name type="scientific">Acorus gramineus</name>
    <name type="common">Dwarf sweet flag</name>
    <dbReference type="NCBI Taxonomy" id="55184"/>
    <lineage>
        <taxon>Eukaryota</taxon>
        <taxon>Viridiplantae</taxon>
        <taxon>Streptophyta</taxon>
        <taxon>Embryophyta</taxon>
        <taxon>Tracheophyta</taxon>
        <taxon>Spermatophyta</taxon>
        <taxon>Magnoliopsida</taxon>
        <taxon>Liliopsida</taxon>
        <taxon>Acoraceae</taxon>
        <taxon>Acorus</taxon>
    </lineage>
</organism>
<dbReference type="InterPro" id="IPR011684">
    <property type="entry name" value="NAB"/>
</dbReference>
<dbReference type="PANTHER" id="PTHR31631:SF0">
    <property type="entry name" value="PROTEIN NETWORKED 2D"/>
    <property type="match status" value="1"/>
</dbReference>
<keyword evidence="5" id="KW-1185">Reference proteome</keyword>
<evidence type="ECO:0000313" key="5">
    <source>
        <dbReference type="Proteomes" id="UP001179952"/>
    </source>
</evidence>
<dbReference type="EMBL" id="JAUJYN010000005">
    <property type="protein sequence ID" value="KAK1271949.1"/>
    <property type="molecule type" value="Genomic_DNA"/>
</dbReference>
<evidence type="ECO:0000313" key="4">
    <source>
        <dbReference type="EMBL" id="KAK1271949.1"/>
    </source>
</evidence>
<accession>A0AAV9B5K4</accession>